<organism evidence="1 2">
    <name type="scientific">Zalaria obscura</name>
    <dbReference type="NCBI Taxonomy" id="2024903"/>
    <lineage>
        <taxon>Eukaryota</taxon>
        <taxon>Fungi</taxon>
        <taxon>Dikarya</taxon>
        <taxon>Ascomycota</taxon>
        <taxon>Pezizomycotina</taxon>
        <taxon>Dothideomycetes</taxon>
        <taxon>Dothideomycetidae</taxon>
        <taxon>Dothideales</taxon>
        <taxon>Zalariaceae</taxon>
        <taxon>Zalaria</taxon>
    </lineage>
</organism>
<name>A0ACC3SC56_9PEZI</name>
<accession>A0ACC3SC56</accession>
<dbReference type="EMBL" id="JAMKPW020000022">
    <property type="protein sequence ID" value="KAK8206642.1"/>
    <property type="molecule type" value="Genomic_DNA"/>
</dbReference>
<reference evidence="1" key="1">
    <citation type="submission" date="2024-02" db="EMBL/GenBank/DDBJ databases">
        <title>Metagenome Assembled Genome of Zalaria obscura JY119.</title>
        <authorList>
            <person name="Vighnesh L."/>
            <person name="Jagadeeshwari U."/>
            <person name="Venkata Ramana C."/>
            <person name="Sasikala C."/>
        </authorList>
    </citation>
    <scope>NUCLEOTIDE SEQUENCE</scope>
    <source>
        <strain evidence="1">JY119</strain>
    </source>
</reference>
<dbReference type="Proteomes" id="UP001320706">
    <property type="component" value="Unassembled WGS sequence"/>
</dbReference>
<evidence type="ECO:0000313" key="2">
    <source>
        <dbReference type="Proteomes" id="UP001320706"/>
    </source>
</evidence>
<protein>
    <submittedName>
        <fullName evidence="1">Uncharacterized protein</fullName>
    </submittedName>
</protein>
<gene>
    <name evidence="1" type="ORF">M8818_004476</name>
</gene>
<sequence length="119" mass="12670">MLPSPDWTTLSSAWKAVYHVDDVLLSHREGGSGVGGGTTEVHFSSVWRRGSVSIMVLFGPKRRSDAGTWRLAGTSSLGFACHMGEAESVDDNLYEYLRSSATFAATAGNSLSFGAKKPA</sequence>
<keyword evidence="2" id="KW-1185">Reference proteome</keyword>
<evidence type="ECO:0000313" key="1">
    <source>
        <dbReference type="EMBL" id="KAK8206642.1"/>
    </source>
</evidence>
<proteinExistence type="predicted"/>
<comment type="caution">
    <text evidence="1">The sequence shown here is derived from an EMBL/GenBank/DDBJ whole genome shotgun (WGS) entry which is preliminary data.</text>
</comment>